<dbReference type="InterPro" id="IPR011646">
    <property type="entry name" value="KAP_P-loop"/>
</dbReference>
<keyword evidence="3" id="KW-1185">Reference proteome</keyword>
<evidence type="ECO:0000313" key="2">
    <source>
        <dbReference type="EMBL" id="MCX5620004.1"/>
    </source>
</evidence>
<dbReference type="Gene3D" id="3.40.50.300">
    <property type="entry name" value="P-loop containing nucleotide triphosphate hydrolases"/>
    <property type="match status" value="1"/>
</dbReference>
<proteinExistence type="predicted"/>
<organism evidence="2 3">
    <name type="scientific">Bombella pollinis</name>
    <dbReference type="NCBI Taxonomy" id="2967337"/>
    <lineage>
        <taxon>Bacteria</taxon>
        <taxon>Pseudomonadati</taxon>
        <taxon>Pseudomonadota</taxon>
        <taxon>Alphaproteobacteria</taxon>
        <taxon>Acetobacterales</taxon>
        <taxon>Acetobacteraceae</taxon>
        <taxon>Bombella</taxon>
    </lineage>
</organism>
<dbReference type="RefSeq" id="WP_266137780.1">
    <property type="nucleotide sequence ID" value="NZ_JANIDX010000005.1"/>
</dbReference>
<dbReference type="Pfam" id="PF07693">
    <property type="entry name" value="KAP_NTPase"/>
    <property type="match status" value="1"/>
</dbReference>
<gene>
    <name evidence="2" type="ORF">NQF89_06155</name>
</gene>
<feature type="domain" description="KAP NTPase" evidence="1">
    <location>
        <begin position="12"/>
        <end position="253"/>
    </location>
</feature>
<reference evidence="2 3" key="1">
    <citation type="submission" date="2022-07" db="EMBL/GenBank/DDBJ databases">
        <title>Bombella genomes.</title>
        <authorList>
            <person name="Harer L."/>
            <person name="Styblova S."/>
            <person name="Ehrmann M."/>
        </authorList>
    </citation>
    <scope>NUCLEOTIDE SEQUENCE [LARGE SCALE GENOMIC DNA]</scope>
    <source>
        <strain evidence="2 3">TMW 2.2556</strain>
    </source>
</reference>
<name>A0ABT3WLL7_9PROT</name>
<evidence type="ECO:0000313" key="3">
    <source>
        <dbReference type="Proteomes" id="UP001165575"/>
    </source>
</evidence>
<accession>A0ABT3WLL7</accession>
<comment type="caution">
    <text evidence="2">The sequence shown here is derived from an EMBL/GenBank/DDBJ whole genome shotgun (WGS) entry which is preliminary data.</text>
</comment>
<dbReference type="EMBL" id="JANIDX010000005">
    <property type="protein sequence ID" value="MCX5620004.1"/>
    <property type="molecule type" value="Genomic_DNA"/>
</dbReference>
<evidence type="ECO:0000259" key="1">
    <source>
        <dbReference type="Pfam" id="PF07693"/>
    </source>
</evidence>
<protein>
    <submittedName>
        <fullName evidence="2">KAP family NTPase</fullName>
    </submittedName>
</protein>
<dbReference type="InterPro" id="IPR027417">
    <property type="entry name" value="P-loop_NTPase"/>
</dbReference>
<dbReference type="Proteomes" id="UP001165575">
    <property type="component" value="Unassembled WGS sequence"/>
</dbReference>
<sequence>MTKNYEWAGPNANVAEVLNKYCYGSSKPPFALMLDGPWGCGKTWLVKRLFDKKRTDRESDSELNMIYVSLYGMQNAEEITQAIYVAMHPILGGKIGELGKTVFKGLLKSTLKIDLYHLDDNKTDLSVILGMSGETKNKDKIFKKRILVLDDVERAKMPVSDILALVQPLVESHENRVILVANEKEIAIDDNEERKRYERTKEKTVYLTLQVQPDIESTWKDVIESEDKDDFKKFLLKNKETFIKKIKNQYTDNLRILNFFITFGDELFQSITEKYKCEEYNESILSILSILYFRITCHIHRSSNHQDTNIEKENQESTGHYVNPYQPLYNSIDDLIKTGFFNKTNINEYICTFFNEKETPSWKKILFYLHKKTTSEYYEDIVNSFEQDFKNKTPSNDGEVLHVCDIYIMLNRIGVSGFTQKNYIDLLKEYVNKYFKSRTFNENNLAFLEKDYNSPSLNNALAFSERETPSFKEIFAFFQKVGTESMMESINLKIKEAEKLDKITDLIETILSKNKNNIFDTLILLTIKPNVFLRNLTSFSGEKQIDFLRTLADHSALMAENPSNLLASKNGWFNEVIKCLKQEIEDESTHPLRKELLCLQIKLLTPLHT</sequence>
<dbReference type="SUPFAM" id="SSF52540">
    <property type="entry name" value="P-loop containing nucleoside triphosphate hydrolases"/>
    <property type="match status" value="1"/>
</dbReference>